<comment type="caution">
    <text evidence="2">The sequence shown here is derived from an EMBL/GenBank/DDBJ whole genome shotgun (WGS) entry which is preliminary data.</text>
</comment>
<protein>
    <submittedName>
        <fullName evidence="2">Uncharacterized protein</fullName>
    </submittedName>
</protein>
<gene>
    <name evidence="2" type="ORF">EDC56_3236</name>
</gene>
<evidence type="ECO:0000256" key="1">
    <source>
        <dbReference type="SAM" id="MobiDB-lite"/>
    </source>
</evidence>
<keyword evidence="3" id="KW-1185">Reference proteome</keyword>
<feature type="region of interest" description="Disordered" evidence="1">
    <location>
        <begin position="100"/>
        <end position="127"/>
    </location>
</feature>
<dbReference type="AlphaFoldDB" id="A0A3N2DGR3"/>
<dbReference type="EMBL" id="RKHR01000006">
    <property type="protein sequence ID" value="ROR98996.1"/>
    <property type="molecule type" value="Genomic_DNA"/>
</dbReference>
<evidence type="ECO:0000313" key="2">
    <source>
        <dbReference type="EMBL" id="ROR98996.1"/>
    </source>
</evidence>
<reference evidence="2 3" key="1">
    <citation type="submission" date="2018-11" db="EMBL/GenBank/DDBJ databases">
        <title>Genomic Encyclopedia of Type Strains, Phase IV (KMG-IV): sequencing the most valuable type-strain genomes for metagenomic binning, comparative biology and taxonomic classification.</title>
        <authorList>
            <person name="Goeker M."/>
        </authorList>
    </citation>
    <scope>NUCLEOTIDE SEQUENCE [LARGE SCALE GENOMIC DNA]</scope>
    <source>
        <strain evidence="2 3">DSM 100316</strain>
    </source>
</reference>
<sequence>MNKQQIAVLTQRLEQSDIPDYQYELLIYLIESSTKEILKRITDNKNKTFEVYGSGVIYHDQDPKFGEVVEMYNIQYKETFMFLPYANFAAMINAILAGNTPPKAQPLNAVAEDRSDYEESSEEFGWQ</sequence>
<evidence type="ECO:0000313" key="3">
    <source>
        <dbReference type="Proteomes" id="UP000275394"/>
    </source>
</evidence>
<organism evidence="2 3">
    <name type="scientific">Sinobacterium caligoides</name>
    <dbReference type="NCBI Taxonomy" id="933926"/>
    <lineage>
        <taxon>Bacteria</taxon>
        <taxon>Pseudomonadati</taxon>
        <taxon>Pseudomonadota</taxon>
        <taxon>Gammaproteobacteria</taxon>
        <taxon>Cellvibrionales</taxon>
        <taxon>Spongiibacteraceae</taxon>
        <taxon>Sinobacterium</taxon>
    </lineage>
</organism>
<dbReference type="RefSeq" id="WP_123713561.1">
    <property type="nucleotide sequence ID" value="NZ_RKHR01000006.1"/>
</dbReference>
<dbReference type="Proteomes" id="UP000275394">
    <property type="component" value="Unassembled WGS sequence"/>
</dbReference>
<name>A0A3N2DGR3_9GAMM</name>
<accession>A0A3N2DGR3</accession>
<proteinExistence type="predicted"/>
<feature type="compositionally biased region" description="Acidic residues" evidence="1">
    <location>
        <begin position="115"/>
        <end position="127"/>
    </location>
</feature>